<evidence type="ECO:0000313" key="2">
    <source>
        <dbReference type="Proteomes" id="UP000187717"/>
    </source>
</evidence>
<evidence type="ECO:0000313" key="1">
    <source>
        <dbReference type="EMBL" id="SJE81276.1"/>
    </source>
</evidence>
<name>A0ABD7MPN1_SHISO</name>
<dbReference type="InterPro" id="IPR008022">
    <property type="entry name" value="DicB"/>
</dbReference>
<dbReference type="EMBL" id="FTXV01000321">
    <property type="protein sequence ID" value="SJE81276.1"/>
    <property type="molecule type" value="Genomic_DNA"/>
</dbReference>
<dbReference type="Proteomes" id="UP000187717">
    <property type="component" value="Unassembled WGS sequence"/>
</dbReference>
<keyword evidence="1" id="KW-0132">Cell division</keyword>
<comment type="caution">
    <text evidence="1">The sequence shown here is derived from an EMBL/GenBank/DDBJ whole genome shotgun (WGS) entry which is preliminary data.</text>
</comment>
<protein>
    <submittedName>
        <fullName evidence="1">Regulator of cell division encoded by prophage CP-933O</fullName>
    </submittedName>
</protein>
<reference evidence="1 2" key="1">
    <citation type="submission" date="2017-01" db="EMBL/GenBank/DDBJ databases">
        <authorList>
            <consortium name="Pathogen Informatics"/>
        </authorList>
    </citation>
    <scope>NUCLEOTIDE SEQUENCE [LARGE SCALE GENOMIC DNA]</scope>
    <source>
        <strain evidence="1 2">3626STDY6095480</strain>
    </source>
</reference>
<dbReference type="RefSeq" id="WP_000449206.1">
    <property type="nucleotide sequence ID" value="NZ_CATNOL010000281.1"/>
</dbReference>
<organism evidence="1 2">
    <name type="scientific">Shigella sonnei</name>
    <dbReference type="NCBI Taxonomy" id="624"/>
    <lineage>
        <taxon>Bacteria</taxon>
        <taxon>Pseudomonadati</taxon>
        <taxon>Pseudomonadota</taxon>
        <taxon>Gammaproteobacteria</taxon>
        <taxon>Enterobacterales</taxon>
        <taxon>Enterobacteriaceae</taxon>
        <taxon>Shigella</taxon>
    </lineage>
</organism>
<accession>A0ABD7MPN1</accession>
<dbReference type="Pfam" id="PF05358">
    <property type="entry name" value="DicB"/>
    <property type="match status" value="1"/>
</dbReference>
<dbReference type="GO" id="GO:0051301">
    <property type="term" value="P:cell division"/>
    <property type="evidence" value="ECO:0007669"/>
    <property type="project" value="UniProtKB-KW"/>
</dbReference>
<gene>
    <name evidence="1" type="ORF">SAMEA3356023_04904</name>
</gene>
<keyword evidence="1" id="KW-0131">Cell cycle</keyword>
<sequence>METLLPNVNTTEGCFEIGVTISNTVFTEDAINKRKHERESLNKICIVSMLARLRLMQKGCWR</sequence>
<proteinExistence type="predicted"/>
<dbReference type="AlphaFoldDB" id="A0ABD7MPN1"/>